<keyword evidence="1" id="KW-0812">Transmembrane</keyword>
<sequence length="131" mass="15451">MHIKDQDVLRFIEEQHHVDWSHHNLVFLDEVSFNNRGMIRKLNGLIDCFDTQGTFDRVEFLKCYQDFAYTKRNFVCQYPGSHSVWILDGASIHRHPEIVHVLWIIGIVPIFLPAYCLFFNPIEYIADISAI</sequence>
<proteinExistence type="predicted"/>
<dbReference type="VEuPathDB" id="FungiDB:PITG_13384"/>
<feature type="transmembrane region" description="Helical" evidence="1">
    <location>
        <begin position="101"/>
        <end position="122"/>
    </location>
</feature>
<dbReference type="HOGENOM" id="CLU_1931662_0_0_1"/>
<dbReference type="EMBL" id="DS028145">
    <property type="protein sequence ID" value="EEY60647.1"/>
    <property type="molecule type" value="Genomic_DNA"/>
</dbReference>
<keyword evidence="3" id="KW-1185">Reference proteome</keyword>
<evidence type="ECO:0000313" key="2">
    <source>
        <dbReference type="EMBL" id="EEY60647.1"/>
    </source>
</evidence>
<dbReference type="InParanoid" id="D0NLV0"/>
<dbReference type="InterPro" id="IPR036397">
    <property type="entry name" value="RNaseH_sf"/>
</dbReference>
<evidence type="ECO:0000256" key="1">
    <source>
        <dbReference type="SAM" id="Phobius"/>
    </source>
</evidence>
<dbReference type="RefSeq" id="XP_002900020.1">
    <property type="nucleotide sequence ID" value="XM_002899974.1"/>
</dbReference>
<keyword evidence="1" id="KW-0472">Membrane</keyword>
<dbReference type="GO" id="GO:0003676">
    <property type="term" value="F:nucleic acid binding"/>
    <property type="evidence" value="ECO:0007669"/>
    <property type="project" value="InterPro"/>
</dbReference>
<dbReference type="OrthoDB" id="101918at2759"/>
<evidence type="ECO:0000313" key="3">
    <source>
        <dbReference type="Proteomes" id="UP000006643"/>
    </source>
</evidence>
<dbReference type="GeneID" id="9477952"/>
<dbReference type="KEGG" id="pif:PITG_13384"/>
<organism evidence="2 3">
    <name type="scientific">Phytophthora infestans (strain T30-4)</name>
    <name type="common">Potato late blight agent</name>
    <dbReference type="NCBI Taxonomy" id="403677"/>
    <lineage>
        <taxon>Eukaryota</taxon>
        <taxon>Sar</taxon>
        <taxon>Stramenopiles</taxon>
        <taxon>Oomycota</taxon>
        <taxon>Peronosporomycetes</taxon>
        <taxon>Peronosporales</taxon>
        <taxon>Peronosporaceae</taxon>
        <taxon>Phytophthora</taxon>
    </lineage>
</organism>
<dbReference type="Proteomes" id="UP000006643">
    <property type="component" value="Unassembled WGS sequence"/>
</dbReference>
<reference evidence="3" key="1">
    <citation type="journal article" date="2009" name="Nature">
        <title>Genome sequence and analysis of the Irish potato famine pathogen Phytophthora infestans.</title>
        <authorList>
            <consortium name="The Broad Institute Genome Sequencing Platform"/>
            <person name="Haas B.J."/>
            <person name="Kamoun S."/>
            <person name="Zody M.C."/>
            <person name="Jiang R.H."/>
            <person name="Handsaker R.E."/>
            <person name="Cano L.M."/>
            <person name="Grabherr M."/>
            <person name="Kodira C.D."/>
            <person name="Raffaele S."/>
            <person name="Torto-Alalibo T."/>
            <person name="Bozkurt T.O."/>
            <person name="Ah-Fong A.M."/>
            <person name="Alvarado L."/>
            <person name="Anderson V.L."/>
            <person name="Armstrong M.R."/>
            <person name="Avrova A."/>
            <person name="Baxter L."/>
            <person name="Beynon J."/>
            <person name="Boevink P.C."/>
            <person name="Bollmann S.R."/>
            <person name="Bos J.I."/>
            <person name="Bulone V."/>
            <person name="Cai G."/>
            <person name="Cakir C."/>
            <person name="Carrington J.C."/>
            <person name="Chawner M."/>
            <person name="Conti L."/>
            <person name="Costanzo S."/>
            <person name="Ewan R."/>
            <person name="Fahlgren N."/>
            <person name="Fischbach M.A."/>
            <person name="Fugelstad J."/>
            <person name="Gilroy E.M."/>
            <person name="Gnerre S."/>
            <person name="Green P.J."/>
            <person name="Grenville-Briggs L.J."/>
            <person name="Griffith J."/>
            <person name="Grunwald N.J."/>
            <person name="Horn K."/>
            <person name="Horner N.R."/>
            <person name="Hu C.H."/>
            <person name="Huitema E."/>
            <person name="Jeong D.H."/>
            <person name="Jones A.M."/>
            <person name="Jones J.D."/>
            <person name="Jones R.W."/>
            <person name="Karlsson E.K."/>
            <person name="Kunjeti S.G."/>
            <person name="Lamour K."/>
            <person name="Liu Z."/>
            <person name="Ma L."/>
            <person name="Maclean D."/>
            <person name="Chibucos M.C."/>
            <person name="McDonald H."/>
            <person name="McWalters J."/>
            <person name="Meijer H.J."/>
            <person name="Morgan W."/>
            <person name="Morris P.F."/>
            <person name="Munro C.A."/>
            <person name="O'Neill K."/>
            <person name="Ospina-Giraldo M."/>
            <person name="Pinzon A."/>
            <person name="Pritchard L."/>
            <person name="Ramsahoye B."/>
            <person name="Ren Q."/>
            <person name="Restrepo S."/>
            <person name="Roy S."/>
            <person name="Sadanandom A."/>
            <person name="Savidor A."/>
            <person name="Schornack S."/>
            <person name="Schwartz D.C."/>
            <person name="Schumann U.D."/>
            <person name="Schwessinger B."/>
            <person name="Seyer L."/>
            <person name="Sharpe T."/>
            <person name="Silvar C."/>
            <person name="Song J."/>
            <person name="Studholme D.J."/>
            <person name="Sykes S."/>
            <person name="Thines M."/>
            <person name="van de Vondervoort P.J."/>
            <person name="Phuntumart V."/>
            <person name="Wawra S."/>
            <person name="Weide R."/>
            <person name="Win J."/>
            <person name="Young C."/>
            <person name="Zhou S."/>
            <person name="Fry W."/>
            <person name="Meyers B.C."/>
            <person name="van West P."/>
            <person name="Ristaino J."/>
            <person name="Govers F."/>
            <person name="Birch P.R."/>
            <person name="Whisson S.C."/>
            <person name="Judelson H.S."/>
            <person name="Nusbaum C."/>
        </authorList>
    </citation>
    <scope>NUCLEOTIDE SEQUENCE [LARGE SCALE GENOMIC DNA]</scope>
    <source>
        <strain evidence="3">T30-4</strain>
    </source>
</reference>
<protein>
    <recommendedName>
        <fullName evidence="4">Tc1-like transposase DDE domain-containing protein</fullName>
    </recommendedName>
</protein>
<name>D0NLV0_PHYIT</name>
<gene>
    <name evidence="2" type="ORF">PITG_13384</name>
</gene>
<keyword evidence="1" id="KW-1133">Transmembrane helix</keyword>
<dbReference type="Gene3D" id="3.30.420.10">
    <property type="entry name" value="Ribonuclease H-like superfamily/Ribonuclease H"/>
    <property type="match status" value="1"/>
</dbReference>
<dbReference type="AlphaFoldDB" id="D0NLV0"/>
<accession>D0NLV0</accession>
<evidence type="ECO:0008006" key="4">
    <source>
        <dbReference type="Google" id="ProtNLM"/>
    </source>
</evidence>